<dbReference type="RefSeq" id="WP_128144558.1">
    <property type="nucleotide sequence ID" value="NZ_JAERKC010000003.1"/>
</dbReference>
<keyword evidence="1" id="KW-0732">Signal</keyword>
<protein>
    <submittedName>
        <fullName evidence="2">Uncharacterized protein</fullName>
    </submittedName>
</protein>
<evidence type="ECO:0000256" key="1">
    <source>
        <dbReference type="SAM" id="SignalP"/>
    </source>
</evidence>
<accession>A0A3S4GN92</accession>
<reference evidence="2 3" key="1">
    <citation type="submission" date="2018-12" db="EMBL/GenBank/DDBJ databases">
        <authorList>
            <consortium name="Pathogen Informatics"/>
        </authorList>
    </citation>
    <scope>NUCLEOTIDE SEQUENCE [LARGE SCALE GENOMIC DNA]</scope>
    <source>
        <strain evidence="2 3">NCTC9419</strain>
    </source>
</reference>
<proteinExistence type="predicted"/>
<name>A0A3S4GN92_SERRU</name>
<feature type="chain" id="PRO_5018677937" evidence="1">
    <location>
        <begin position="24"/>
        <end position="123"/>
    </location>
</feature>
<evidence type="ECO:0000313" key="3">
    <source>
        <dbReference type="Proteomes" id="UP000271603"/>
    </source>
</evidence>
<feature type="signal peptide" evidence="1">
    <location>
        <begin position="1"/>
        <end position="23"/>
    </location>
</feature>
<gene>
    <name evidence="2" type="ORF">NCTC9419_04684</name>
</gene>
<sequence length="123" mass="14116">MLTPSNIMMACLFYMLLPAPGHAASVLRLNCPERAMMTVTRFNYGLTTLAWAERHFQVAAGVKRNRTAEGSPFRVISFRNGDDLVYLPEKHLHIFFYADHENPVVCEDIDTFTTHAIKLPRYR</sequence>
<organism evidence="2 3">
    <name type="scientific">Serratia rubidaea</name>
    <name type="common">Serratia marinorubra</name>
    <dbReference type="NCBI Taxonomy" id="61652"/>
    <lineage>
        <taxon>Bacteria</taxon>
        <taxon>Pseudomonadati</taxon>
        <taxon>Pseudomonadota</taxon>
        <taxon>Gammaproteobacteria</taxon>
        <taxon>Enterobacterales</taxon>
        <taxon>Yersiniaceae</taxon>
        <taxon>Serratia</taxon>
    </lineage>
</organism>
<dbReference type="EMBL" id="LR134155">
    <property type="protein sequence ID" value="VEA73062.1"/>
    <property type="molecule type" value="Genomic_DNA"/>
</dbReference>
<dbReference type="Proteomes" id="UP000271603">
    <property type="component" value="Chromosome"/>
</dbReference>
<dbReference type="AlphaFoldDB" id="A0A3S4GN92"/>
<evidence type="ECO:0000313" key="2">
    <source>
        <dbReference type="EMBL" id="VEA73062.1"/>
    </source>
</evidence>